<keyword evidence="3" id="KW-0378">Hydrolase</keyword>
<proteinExistence type="predicted"/>
<reference evidence="8" key="1">
    <citation type="journal article" date="2019" name="Int. J. Syst. Evol. Microbiol.">
        <title>The Global Catalogue of Microorganisms (GCM) 10K type strain sequencing project: providing services to taxonomists for standard genome sequencing and annotation.</title>
        <authorList>
            <consortium name="The Broad Institute Genomics Platform"/>
            <consortium name="The Broad Institute Genome Sequencing Center for Infectious Disease"/>
            <person name="Wu L."/>
            <person name="Ma J."/>
        </authorList>
    </citation>
    <scope>NUCLEOTIDE SEQUENCE [LARGE SCALE GENOMIC DNA]</scope>
    <source>
        <strain evidence="8">CGMCC 1.16275</strain>
    </source>
</reference>
<evidence type="ECO:0000256" key="3">
    <source>
        <dbReference type="ARBA" id="ARBA00022801"/>
    </source>
</evidence>
<gene>
    <name evidence="7" type="ORF">ACFQPS_08260</name>
</gene>
<dbReference type="CDD" id="cd04453">
    <property type="entry name" value="S1_RNase_E"/>
    <property type="match status" value="1"/>
</dbReference>
<evidence type="ECO:0000256" key="1">
    <source>
        <dbReference type="ARBA" id="ARBA00001946"/>
    </source>
</evidence>
<feature type="domain" description="S1 motif" evidence="6">
    <location>
        <begin position="39"/>
        <end position="116"/>
    </location>
</feature>
<dbReference type="InterPro" id="IPR004659">
    <property type="entry name" value="RNase_E/G"/>
</dbReference>
<evidence type="ECO:0000313" key="7">
    <source>
        <dbReference type="EMBL" id="MFC7333153.1"/>
    </source>
</evidence>
<dbReference type="PANTHER" id="PTHR30001">
    <property type="entry name" value="RIBONUCLEASE"/>
    <property type="match status" value="1"/>
</dbReference>
<dbReference type="PROSITE" id="PS50126">
    <property type="entry name" value="S1"/>
    <property type="match status" value="1"/>
</dbReference>
<dbReference type="RefSeq" id="WP_377358049.1">
    <property type="nucleotide sequence ID" value="NZ_JBHTCM010000010.1"/>
</dbReference>
<evidence type="ECO:0000313" key="8">
    <source>
        <dbReference type="Proteomes" id="UP001596456"/>
    </source>
</evidence>
<evidence type="ECO:0000256" key="4">
    <source>
        <dbReference type="ARBA" id="ARBA00022842"/>
    </source>
</evidence>
<dbReference type="InterPro" id="IPR003029">
    <property type="entry name" value="S1_domain"/>
</dbReference>
<dbReference type="Gene3D" id="2.40.50.140">
    <property type="entry name" value="Nucleic acid-binding proteins"/>
    <property type="match status" value="1"/>
</dbReference>
<dbReference type="Pfam" id="PF10150">
    <property type="entry name" value="RNase_E_G"/>
    <property type="match status" value="1"/>
</dbReference>
<evidence type="ECO:0000256" key="5">
    <source>
        <dbReference type="ARBA" id="ARBA00022884"/>
    </source>
</evidence>
<keyword evidence="2" id="KW-0479">Metal-binding</keyword>
<evidence type="ECO:0000256" key="2">
    <source>
        <dbReference type="ARBA" id="ARBA00022723"/>
    </source>
</evidence>
<dbReference type="Proteomes" id="UP001596456">
    <property type="component" value="Unassembled WGS sequence"/>
</dbReference>
<dbReference type="PANTHER" id="PTHR30001:SF0">
    <property type="entry name" value="RIBONUCLEASE G"/>
    <property type="match status" value="1"/>
</dbReference>
<sequence length="392" mass="41675">MSRALHIDRSGPLARAALLRDGELSDLHLDRLDRPAWLGSLRLGRVVRVVAGLDAAFVEIGDRLPGLLNAADVRPLPSGRERREARIGQLLRTGQAVLVQVKADAHGDKGAVLTMDVTLPGRFLVHAPLGSGLHLSRRLGRGPERARMQATLRDLLPAEGGWIVRADAAAADPGLLALEAESLWADWRQAARAAEGAGAPALLLPAPTAPVRALLEFGGAGFDTIRLEGAESVAEVRAWCRDRAPDLEPLLRPHVARLALFEEGDLAGAIAALAERRVPLAQGGSLVIERTEALTVIDVNGGERGNPLSTNLDAAREIARQLRLRNVGGIVVVDFVNMAAAADREHLLLTLTQAVSEDPAGTHVYGLSKLGLMEMTRARRGPPVADLLAGLD</sequence>
<accession>A0ABW2KT44</accession>
<dbReference type="EMBL" id="JBHTCM010000010">
    <property type="protein sequence ID" value="MFC7333153.1"/>
    <property type="molecule type" value="Genomic_DNA"/>
</dbReference>
<keyword evidence="8" id="KW-1185">Reference proteome</keyword>
<evidence type="ECO:0000259" key="6">
    <source>
        <dbReference type="PROSITE" id="PS50126"/>
    </source>
</evidence>
<name>A0ABW2KT44_9PROT</name>
<comment type="caution">
    <text evidence="7">The sequence shown here is derived from an EMBL/GenBank/DDBJ whole genome shotgun (WGS) entry which is preliminary data.</text>
</comment>
<organism evidence="7 8">
    <name type="scientific">Rhodocista pekingensis</name>
    <dbReference type="NCBI Taxonomy" id="201185"/>
    <lineage>
        <taxon>Bacteria</taxon>
        <taxon>Pseudomonadati</taxon>
        <taxon>Pseudomonadota</taxon>
        <taxon>Alphaproteobacteria</taxon>
        <taxon>Rhodospirillales</taxon>
        <taxon>Azospirillaceae</taxon>
        <taxon>Rhodocista</taxon>
    </lineage>
</organism>
<dbReference type="InterPro" id="IPR019307">
    <property type="entry name" value="RNA-bd_AU-1/RNase_E/G"/>
</dbReference>
<dbReference type="SUPFAM" id="SSF50249">
    <property type="entry name" value="Nucleic acid-binding proteins"/>
    <property type="match status" value="1"/>
</dbReference>
<keyword evidence="4" id="KW-0460">Magnesium</keyword>
<keyword evidence="5" id="KW-0694">RNA-binding</keyword>
<comment type="cofactor">
    <cofactor evidence="1">
        <name>Mg(2+)</name>
        <dbReference type="ChEBI" id="CHEBI:18420"/>
    </cofactor>
</comment>
<protein>
    <submittedName>
        <fullName evidence="7">Ribonuclease E/G</fullName>
    </submittedName>
</protein>
<dbReference type="InterPro" id="IPR012340">
    <property type="entry name" value="NA-bd_OB-fold"/>
</dbReference>